<proteinExistence type="predicted"/>
<comment type="caution">
    <text evidence="4">The sequence shown here is derived from an EMBL/GenBank/DDBJ whole genome shotgun (WGS) entry which is preliminary data.</text>
</comment>
<reference evidence="4 5" key="1">
    <citation type="submission" date="2014-11" db="EMBL/GenBank/DDBJ databases">
        <title>Comparative genomic analysis of Cryptosporidium hominis reveals occurrence of genetic recombination in virulent subtypes.</title>
        <authorList>
            <person name="Guo Y."/>
            <person name="Tang K."/>
            <person name="Frace M."/>
            <person name="Li N."/>
            <person name="Roellig D.M."/>
            <person name="Sammons S."/>
            <person name="Knipe K."/>
            <person name="Rowe L."/>
            <person name="Feng Y."/>
            <person name="Xiao L."/>
        </authorList>
    </citation>
    <scope>NUCLEOTIDE SEQUENCE [LARGE SCALE GENOMIC DNA]</scope>
    <source>
        <strain evidence="4">30976</strain>
    </source>
</reference>
<evidence type="ECO:0000313" key="5">
    <source>
        <dbReference type="Proteomes" id="UP001429100"/>
    </source>
</evidence>
<sequence length="228" mass="26237">MMQRSSSLIRPLKSGSFIKERIDHKKTDDLPTFSPINIKASPPAKSSSKSQTSNSKKYFIIFIIFALFIFGIILHRIFLTISFSNSKSNKKNIIKTGSDSNANIDNPDHVDPYANLVINQSRDEKQPSKNIRKQVPNKQVGTPVFKNVVKKSNLRRKMTEEELQSEYEYELATNPVLENLDEEGIKQAIQEGRIEEAVQEAEEIEEILEELEEIRREKQQKAFRGRKN</sequence>
<keyword evidence="3" id="KW-0812">Transmembrane</keyword>
<organism evidence="4 5">
    <name type="scientific">Cryptosporidium hominis</name>
    <dbReference type="NCBI Taxonomy" id="237895"/>
    <lineage>
        <taxon>Eukaryota</taxon>
        <taxon>Sar</taxon>
        <taxon>Alveolata</taxon>
        <taxon>Apicomplexa</taxon>
        <taxon>Conoidasida</taxon>
        <taxon>Coccidia</taxon>
        <taxon>Eucoccidiorida</taxon>
        <taxon>Eimeriorina</taxon>
        <taxon>Cryptosporidiidae</taxon>
        <taxon>Cryptosporidium</taxon>
    </lineage>
</organism>
<dbReference type="Proteomes" id="UP001429100">
    <property type="component" value="Unassembled WGS sequence"/>
</dbReference>
<keyword evidence="3" id="KW-1133">Transmembrane helix</keyword>
<dbReference type="EMBL" id="JTAI01000007">
    <property type="protein sequence ID" value="PPS97360.1"/>
    <property type="molecule type" value="Genomic_DNA"/>
</dbReference>
<keyword evidence="3" id="KW-0472">Membrane</keyword>
<evidence type="ECO:0000313" key="4">
    <source>
        <dbReference type="EMBL" id="PPS97360.1"/>
    </source>
</evidence>
<evidence type="ECO:0000256" key="3">
    <source>
        <dbReference type="SAM" id="Phobius"/>
    </source>
</evidence>
<evidence type="ECO:0008006" key="6">
    <source>
        <dbReference type="Google" id="ProtNLM"/>
    </source>
</evidence>
<feature type="region of interest" description="Disordered" evidence="2">
    <location>
        <begin position="28"/>
        <end position="51"/>
    </location>
</feature>
<feature type="compositionally biased region" description="Low complexity" evidence="2">
    <location>
        <begin position="39"/>
        <end position="51"/>
    </location>
</feature>
<protein>
    <recommendedName>
        <fullName evidence="6">Transmembrane protein</fullName>
    </recommendedName>
</protein>
<evidence type="ECO:0000256" key="1">
    <source>
        <dbReference type="SAM" id="Coils"/>
    </source>
</evidence>
<reference evidence="4 5" key="2">
    <citation type="submission" date="2017-10" db="EMBL/GenBank/DDBJ databases">
        <title>Consistent, comparative and evidence-based genome annotation and re-annotation for the closely-related species, Cryptosporidium parvum, C. hominis and C. tyzzeri.</title>
        <authorList>
            <person name="Baptista R.P."/>
            <person name="Li Y."/>
            <person name="Sateriale A."/>
            <person name="Striepen B."/>
            <person name="Kissinger J.C."/>
        </authorList>
    </citation>
    <scope>NUCLEOTIDE SEQUENCE [LARGE SCALE GENOMIC DNA]</scope>
    <source>
        <strain evidence="4">30976</strain>
    </source>
</reference>
<evidence type="ECO:0000256" key="2">
    <source>
        <dbReference type="SAM" id="MobiDB-lite"/>
    </source>
</evidence>
<name>A0ABX5BG57_CRYHO</name>
<feature type="transmembrane region" description="Helical" evidence="3">
    <location>
        <begin position="58"/>
        <end position="79"/>
    </location>
</feature>
<accession>A0ABX5BG57</accession>
<keyword evidence="1" id="KW-0175">Coiled coil</keyword>
<keyword evidence="5" id="KW-1185">Reference proteome</keyword>
<feature type="coiled-coil region" evidence="1">
    <location>
        <begin position="194"/>
        <end position="224"/>
    </location>
</feature>
<gene>
    <name evidence="4" type="ORF">GY17_00000146</name>
</gene>